<gene>
    <name evidence="7" type="ORF">EDC61_10875</name>
</gene>
<dbReference type="Gene3D" id="1.10.1670.10">
    <property type="entry name" value="Helix-hairpin-Helix base-excision DNA repair enzymes (C-terminal)"/>
    <property type="match status" value="1"/>
</dbReference>
<dbReference type="InterPro" id="IPR011257">
    <property type="entry name" value="DNA_glycosylase"/>
</dbReference>
<dbReference type="InterPro" id="IPR003265">
    <property type="entry name" value="HhH-GPD_domain"/>
</dbReference>
<dbReference type="EMBL" id="SLZY01000008">
    <property type="protein sequence ID" value="TCS71732.1"/>
    <property type="molecule type" value="Genomic_DNA"/>
</dbReference>
<dbReference type="PANTHER" id="PTHR10359:SF19">
    <property type="entry name" value="DNA REPAIR GLYCOSYLASE MJ1434-RELATED"/>
    <property type="match status" value="1"/>
</dbReference>
<keyword evidence="3" id="KW-0479">Metal-binding</keyword>
<name>A0A4R3JWX2_9PROT</name>
<dbReference type="PANTHER" id="PTHR10359">
    <property type="entry name" value="A/G-SPECIFIC ADENINE GLYCOSYLASE/ENDONUCLEASE III"/>
    <property type="match status" value="1"/>
</dbReference>
<evidence type="ECO:0000256" key="1">
    <source>
        <dbReference type="ARBA" id="ARBA00001966"/>
    </source>
</evidence>
<dbReference type="InterPro" id="IPR023170">
    <property type="entry name" value="HhH_base_excis_C"/>
</dbReference>
<reference evidence="7 8" key="1">
    <citation type="submission" date="2019-03" db="EMBL/GenBank/DDBJ databases">
        <title>Genomic Encyclopedia of Type Strains, Phase IV (KMG-IV): sequencing the most valuable type-strain genomes for metagenomic binning, comparative biology and taxonomic classification.</title>
        <authorList>
            <person name="Goeker M."/>
        </authorList>
    </citation>
    <scope>NUCLEOTIDE SEQUENCE [LARGE SCALE GENOMIC DNA]</scope>
    <source>
        <strain evidence="7 8">DSM 103923</strain>
    </source>
</reference>
<dbReference type="Pfam" id="PF00730">
    <property type="entry name" value="HhH-GPD"/>
    <property type="match status" value="1"/>
</dbReference>
<dbReference type="GO" id="GO:0016787">
    <property type="term" value="F:hydrolase activity"/>
    <property type="evidence" value="ECO:0007669"/>
    <property type="project" value="UniProtKB-ARBA"/>
</dbReference>
<dbReference type="CDD" id="cd00056">
    <property type="entry name" value="ENDO3c"/>
    <property type="match status" value="1"/>
</dbReference>
<comment type="cofactor">
    <cofactor evidence="1">
        <name>[4Fe-4S] cluster</name>
        <dbReference type="ChEBI" id="CHEBI:49883"/>
    </cofactor>
</comment>
<dbReference type="InterPro" id="IPR003651">
    <property type="entry name" value="Endonuclease3_FeS-loop_motif"/>
</dbReference>
<evidence type="ECO:0000313" key="8">
    <source>
        <dbReference type="Proteomes" id="UP000295135"/>
    </source>
</evidence>
<feature type="domain" description="HhH-GPD" evidence="6">
    <location>
        <begin position="37"/>
        <end position="198"/>
    </location>
</feature>
<evidence type="ECO:0000256" key="2">
    <source>
        <dbReference type="ARBA" id="ARBA00022485"/>
    </source>
</evidence>
<dbReference type="GO" id="GO:0051539">
    <property type="term" value="F:4 iron, 4 sulfur cluster binding"/>
    <property type="evidence" value="ECO:0007669"/>
    <property type="project" value="UniProtKB-KW"/>
</dbReference>
<keyword evidence="5" id="KW-0411">Iron-sulfur</keyword>
<evidence type="ECO:0000256" key="3">
    <source>
        <dbReference type="ARBA" id="ARBA00022723"/>
    </source>
</evidence>
<evidence type="ECO:0000259" key="6">
    <source>
        <dbReference type="SMART" id="SM00478"/>
    </source>
</evidence>
<dbReference type="SUPFAM" id="SSF48150">
    <property type="entry name" value="DNA-glycosylase"/>
    <property type="match status" value="1"/>
</dbReference>
<evidence type="ECO:0000256" key="4">
    <source>
        <dbReference type="ARBA" id="ARBA00023004"/>
    </source>
</evidence>
<dbReference type="GO" id="GO:0140097">
    <property type="term" value="F:catalytic activity, acting on DNA"/>
    <property type="evidence" value="ECO:0007669"/>
    <property type="project" value="UniProtKB-ARBA"/>
</dbReference>
<dbReference type="Gene3D" id="1.10.340.30">
    <property type="entry name" value="Hypothetical protein, domain 2"/>
    <property type="match status" value="1"/>
</dbReference>
<accession>A0A4R3JWX2</accession>
<keyword evidence="4" id="KW-0408">Iron</keyword>
<comment type="caution">
    <text evidence="7">The sequence shown here is derived from an EMBL/GenBank/DDBJ whole genome shotgun (WGS) entry which is preliminary data.</text>
</comment>
<protein>
    <submittedName>
        <fullName evidence="7">DNA-3-methyladenine glycosylase III</fullName>
    </submittedName>
</protein>
<sequence>MPRPDWLRPYRTLHAHYGPQHWWPGETPFEVMVGAVLTQNTAWTNVEKAIANLKRARALSCGAILKLNGGELAELIRPAGYFNVKAKRLRHLCAFLEAQGVARHPEKLRDKAELPELRRRLLAVHGIGEETADSILLYALNLPSFVVDAYTRRIFGRLGLLEGDESYGAIQTAFEAHLPRDVALYNEYHALIVQLGKSTCRPKPRCGDCPLRRFCPAAASA</sequence>
<dbReference type="Proteomes" id="UP000295135">
    <property type="component" value="Unassembled WGS sequence"/>
</dbReference>
<evidence type="ECO:0000313" key="7">
    <source>
        <dbReference type="EMBL" id="TCS71732.1"/>
    </source>
</evidence>
<dbReference type="OrthoDB" id="9811249at2"/>
<dbReference type="GO" id="GO:0046872">
    <property type="term" value="F:metal ion binding"/>
    <property type="evidence" value="ECO:0007669"/>
    <property type="project" value="UniProtKB-KW"/>
</dbReference>
<dbReference type="AlphaFoldDB" id="A0A4R3JWX2"/>
<evidence type="ECO:0000256" key="5">
    <source>
        <dbReference type="ARBA" id="ARBA00023014"/>
    </source>
</evidence>
<proteinExistence type="predicted"/>
<dbReference type="PIRSF" id="PIRSF001435">
    <property type="entry name" value="Nth"/>
    <property type="match status" value="1"/>
</dbReference>
<organism evidence="7 8">
    <name type="scientific">Sulfuritortus calidifontis</name>
    <dbReference type="NCBI Taxonomy" id="1914471"/>
    <lineage>
        <taxon>Bacteria</taxon>
        <taxon>Pseudomonadati</taxon>
        <taxon>Pseudomonadota</taxon>
        <taxon>Betaproteobacteria</taxon>
        <taxon>Nitrosomonadales</taxon>
        <taxon>Thiobacillaceae</taxon>
        <taxon>Sulfuritortus</taxon>
    </lineage>
</organism>
<keyword evidence="2" id="KW-0004">4Fe-4S</keyword>
<dbReference type="SMART" id="SM00478">
    <property type="entry name" value="ENDO3c"/>
    <property type="match status" value="1"/>
</dbReference>
<dbReference type="SMART" id="SM00525">
    <property type="entry name" value="FES"/>
    <property type="match status" value="1"/>
</dbReference>
<keyword evidence="8" id="KW-1185">Reference proteome</keyword>
<dbReference type="GO" id="GO:0006284">
    <property type="term" value="P:base-excision repair"/>
    <property type="evidence" value="ECO:0007669"/>
    <property type="project" value="InterPro"/>
</dbReference>
<dbReference type="RefSeq" id="WP_126460230.1">
    <property type="nucleotide sequence ID" value="NZ_AP018721.1"/>
</dbReference>